<evidence type="ECO:0000313" key="4">
    <source>
        <dbReference type="Proteomes" id="UP001500547"/>
    </source>
</evidence>
<organism evidence="3 4">
    <name type="scientific">Viridibacterium curvum</name>
    <dbReference type="NCBI Taxonomy" id="1101404"/>
    <lineage>
        <taxon>Bacteria</taxon>
        <taxon>Pseudomonadati</taxon>
        <taxon>Pseudomonadota</taxon>
        <taxon>Betaproteobacteria</taxon>
        <taxon>Rhodocyclales</taxon>
        <taxon>Rhodocyclaceae</taxon>
        <taxon>Viridibacterium</taxon>
    </lineage>
</organism>
<dbReference type="Pfam" id="PF13413">
    <property type="entry name" value="HTH_25"/>
    <property type="match status" value="1"/>
</dbReference>
<gene>
    <name evidence="3" type="ORF">GCM10025770_33660</name>
</gene>
<dbReference type="InterPro" id="IPR001387">
    <property type="entry name" value="Cro/C1-type_HTH"/>
</dbReference>
<dbReference type="CDD" id="cd00093">
    <property type="entry name" value="HTH_XRE"/>
    <property type="match status" value="1"/>
</dbReference>
<feature type="domain" description="HTH cro/C1-type" evidence="2">
    <location>
        <begin position="29"/>
        <end position="90"/>
    </location>
</feature>
<comment type="caution">
    <text evidence="3">The sequence shown here is derived from an EMBL/GenBank/DDBJ whole genome shotgun (WGS) entry which is preliminary data.</text>
</comment>
<evidence type="ECO:0000256" key="1">
    <source>
        <dbReference type="SAM" id="MobiDB-lite"/>
    </source>
</evidence>
<dbReference type="InterPro" id="IPR050400">
    <property type="entry name" value="Bact_Cytoskel_RodZ"/>
</dbReference>
<dbReference type="EMBL" id="BAABLD010000017">
    <property type="protein sequence ID" value="GAA5170542.1"/>
    <property type="molecule type" value="Genomic_DNA"/>
</dbReference>
<evidence type="ECO:0000259" key="2">
    <source>
        <dbReference type="SMART" id="SM00530"/>
    </source>
</evidence>
<accession>A0ABP9R254</accession>
<dbReference type="Gene3D" id="1.10.260.40">
    <property type="entry name" value="lambda repressor-like DNA-binding domains"/>
    <property type="match status" value="1"/>
</dbReference>
<feature type="compositionally biased region" description="Low complexity" evidence="1">
    <location>
        <begin position="1"/>
        <end position="19"/>
    </location>
</feature>
<name>A0ABP9R254_9RHOO</name>
<evidence type="ECO:0000313" key="3">
    <source>
        <dbReference type="EMBL" id="GAA5170542.1"/>
    </source>
</evidence>
<dbReference type="SUPFAM" id="SSF47413">
    <property type="entry name" value="lambda repressor-like DNA-binding domains"/>
    <property type="match status" value="1"/>
</dbReference>
<dbReference type="PANTHER" id="PTHR34475">
    <property type="match status" value="1"/>
</dbReference>
<dbReference type="InterPro" id="IPR025194">
    <property type="entry name" value="RodZ-like_C"/>
</dbReference>
<reference evidence="4" key="1">
    <citation type="journal article" date="2019" name="Int. J. Syst. Evol. Microbiol.">
        <title>The Global Catalogue of Microorganisms (GCM) 10K type strain sequencing project: providing services to taxonomists for standard genome sequencing and annotation.</title>
        <authorList>
            <consortium name="The Broad Institute Genomics Platform"/>
            <consortium name="The Broad Institute Genome Sequencing Center for Infectious Disease"/>
            <person name="Wu L."/>
            <person name="Ma J."/>
        </authorList>
    </citation>
    <scope>NUCLEOTIDE SEQUENCE [LARGE SCALE GENOMIC DNA]</scope>
    <source>
        <strain evidence="4">JCM 18715</strain>
    </source>
</reference>
<sequence>MSEEQQVSESVASAEDSSAPTSPTSLWVALREAREARGLTVMDVAQHLKLTPRQIEAIEAGDMAQLPGPAFVKGFVRNYARFLNLDITPFTALTTLQREEPASGFEAMPLGSMPAPGGWKFSPLPALGIAAVLLGLAVAGWHYSWFEQRDEQYIAEWMAQSEAMLAGRSAPASELLQAAPEVIVAAGSEPTSAPQAASEPAVSAPLAMSAPAAVSAPVAMSTPAAASAAAAVPVKASAPVASPVPKASAPVAEKAPVAASQPAAQPAPKAAEGASRLLRFSFKGESWVEIRDGSGIVIFSRVNPAGSTQEVRGMPPIDLVVGNAAQVELNQDGKPVALKVATGSTVARMRLP</sequence>
<keyword evidence="4" id="KW-1185">Reference proteome</keyword>
<dbReference type="Proteomes" id="UP001500547">
    <property type="component" value="Unassembled WGS sequence"/>
</dbReference>
<protein>
    <recommendedName>
        <fullName evidence="2">HTH cro/C1-type domain-containing protein</fullName>
    </recommendedName>
</protein>
<proteinExistence type="predicted"/>
<dbReference type="InterPro" id="IPR010982">
    <property type="entry name" value="Lambda_DNA-bd_dom_sf"/>
</dbReference>
<dbReference type="PANTHER" id="PTHR34475:SF1">
    <property type="entry name" value="CYTOSKELETON PROTEIN RODZ"/>
    <property type="match status" value="1"/>
</dbReference>
<dbReference type="SMART" id="SM00530">
    <property type="entry name" value="HTH_XRE"/>
    <property type="match status" value="1"/>
</dbReference>
<feature type="region of interest" description="Disordered" evidence="1">
    <location>
        <begin position="1"/>
        <end position="23"/>
    </location>
</feature>
<dbReference type="RefSeq" id="WP_345534276.1">
    <property type="nucleotide sequence ID" value="NZ_BAABLD010000017.1"/>
</dbReference>
<dbReference type="Pfam" id="PF13464">
    <property type="entry name" value="RodZ_C"/>
    <property type="match status" value="1"/>
</dbReference>